<sequence>ADVPVQPQAGSRGRRYRRRRGDHRRRGRRDAQTRRQPARGPAACGRVGAGLGAVPGLGLRRLGPERRRPFRRRGAAPGAERQPARRGVPGAVQAAPLARGRQRRLLPQRGRRQQARSRRAPRRRGRDHRRPEAVRGGERRGRRGDAQPRLHRAHAADRPRPRLARRLRARHGRERPRHRPRDALCLRRHQGRRPVRQLHALHRGGRAGAAGVRQAPQRARGGQGRQNRPNLDEDGAGAGLPVAGAARGRLVLHQHPRQPRRAGAGRPGQPQVQARHQGQRAGQHPRLPGRGPRRGHPLLPAARGRQGGLGQHRRHRLPRPEDADQGELPLQGQHPGGAAEPGDRAPARLGAAARERRRAGAALHVLQGADGGQRTRAGTLLPPPRAHAHGLAGRGRHGM</sequence>
<reference evidence="2" key="1">
    <citation type="submission" date="2020-02" db="EMBL/GenBank/DDBJ databases">
        <authorList>
            <person name="Meier V. D."/>
        </authorList>
    </citation>
    <scope>NUCLEOTIDE SEQUENCE</scope>
    <source>
        <strain evidence="2">AVDCRST_MAG08</strain>
    </source>
</reference>
<organism evidence="2">
    <name type="scientific">uncultured Acetobacteraceae bacterium</name>
    <dbReference type="NCBI Taxonomy" id="169975"/>
    <lineage>
        <taxon>Bacteria</taxon>
        <taxon>Pseudomonadati</taxon>
        <taxon>Pseudomonadota</taxon>
        <taxon>Alphaproteobacteria</taxon>
        <taxon>Acetobacterales</taxon>
        <taxon>Acetobacteraceae</taxon>
        <taxon>environmental samples</taxon>
    </lineage>
</organism>
<feature type="region of interest" description="Disordered" evidence="1">
    <location>
        <begin position="1"/>
        <end position="182"/>
    </location>
</feature>
<evidence type="ECO:0000313" key="2">
    <source>
        <dbReference type="EMBL" id="CAA9287723.1"/>
    </source>
</evidence>
<feature type="compositionally biased region" description="Basic residues" evidence="1">
    <location>
        <begin position="12"/>
        <end position="28"/>
    </location>
</feature>
<feature type="compositionally biased region" description="Low complexity" evidence="1">
    <location>
        <begin position="209"/>
        <end position="228"/>
    </location>
</feature>
<feature type="region of interest" description="Disordered" evidence="1">
    <location>
        <begin position="256"/>
        <end position="399"/>
    </location>
</feature>
<gene>
    <name evidence="2" type="ORF">AVDCRST_MAG08-4368</name>
</gene>
<proteinExistence type="predicted"/>
<protein>
    <submittedName>
        <fullName evidence="2">Inositol-1-phosphate synthase</fullName>
        <ecNumber evidence="2">5.5.1.4</ecNumber>
    </submittedName>
</protein>
<feature type="non-terminal residue" evidence="2">
    <location>
        <position position="399"/>
    </location>
</feature>
<evidence type="ECO:0000256" key="1">
    <source>
        <dbReference type="SAM" id="MobiDB-lite"/>
    </source>
</evidence>
<dbReference type="EMBL" id="CADCTG010000351">
    <property type="protein sequence ID" value="CAA9287723.1"/>
    <property type="molecule type" value="Genomic_DNA"/>
</dbReference>
<feature type="compositionally biased region" description="Basic residues" evidence="1">
    <location>
        <begin position="161"/>
        <end position="182"/>
    </location>
</feature>
<dbReference type="AlphaFoldDB" id="A0A6J4JU57"/>
<feature type="compositionally biased region" description="Low complexity" evidence="1">
    <location>
        <begin position="75"/>
        <end position="99"/>
    </location>
</feature>
<feature type="compositionally biased region" description="Basic residues" evidence="1">
    <location>
        <begin position="100"/>
        <end position="128"/>
    </location>
</feature>
<accession>A0A6J4JU57</accession>
<feature type="region of interest" description="Disordered" evidence="1">
    <location>
        <begin position="198"/>
        <end position="241"/>
    </location>
</feature>
<feature type="non-terminal residue" evidence="2">
    <location>
        <position position="1"/>
    </location>
</feature>
<feature type="compositionally biased region" description="Low complexity" evidence="1">
    <location>
        <begin position="261"/>
        <end position="271"/>
    </location>
</feature>
<dbReference type="EC" id="5.5.1.4" evidence="2"/>
<feature type="compositionally biased region" description="Basic and acidic residues" evidence="1">
    <location>
        <begin position="129"/>
        <end position="160"/>
    </location>
</feature>
<name>A0A6J4JU57_9PROT</name>
<dbReference type="GO" id="GO:0004512">
    <property type="term" value="F:inositol-3-phosphate synthase activity"/>
    <property type="evidence" value="ECO:0007669"/>
    <property type="project" value="UniProtKB-EC"/>
</dbReference>
<keyword evidence="2" id="KW-0413">Isomerase</keyword>